<keyword evidence="2" id="KW-0560">Oxidoreductase</keyword>
<gene>
    <name evidence="3" type="ORF">FRX31_020502</name>
</gene>
<proteinExistence type="inferred from homology"/>
<evidence type="ECO:0000256" key="1">
    <source>
        <dbReference type="ARBA" id="ARBA00006484"/>
    </source>
</evidence>
<reference evidence="3 4" key="1">
    <citation type="submission" date="2020-06" db="EMBL/GenBank/DDBJ databases">
        <title>Transcriptomic and genomic resources for Thalictrum thalictroides and T. hernandezii: Facilitating candidate gene discovery in an emerging model plant lineage.</title>
        <authorList>
            <person name="Arias T."/>
            <person name="Riano-Pachon D.M."/>
            <person name="Di Stilio V.S."/>
        </authorList>
    </citation>
    <scope>NUCLEOTIDE SEQUENCE [LARGE SCALE GENOMIC DNA]</scope>
    <source>
        <strain evidence="4">cv. WT478/WT964</strain>
        <tissue evidence="3">Leaves</tissue>
    </source>
</reference>
<dbReference type="PANTHER" id="PTHR24320:SF148">
    <property type="entry name" value="NAD(P)-BINDING ROSSMANN-FOLD SUPERFAMILY PROTEIN"/>
    <property type="match status" value="1"/>
</dbReference>
<dbReference type="PANTHER" id="PTHR24320">
    <property type="entry name" value="RETINOL DEHYDROGENASE"/>
    <property type="match status" value="1"/>
</dbReference>
<dbReference type="InterPro" id="IPR002347">
    <property type="entry name" value="SDR_fam"/>
</dbReference>
<dbReference type="GO" id="GO:0016491">
    <property type="term" value="F:oxidoreductase activity"/>
    <property type="evidence" value="ECO:0007669"/>
    <property type="project" value="UniProtKB-KW"/>
</dbReference>
<evidence type="ECO:0000313" key="4">
    <source>
        <dbReference type="Proteomes" id="UP000554482"/>
    </source>
</evidence>
<dbReference type="Gene3D" id="3.40.50.720">
    <property type="entry name" value="NAD(P)-binding Rossmann-like Domain"/>
    <property type="match status" value="1"/>
</dbReference>
<dbReference type="AlphaFoldDB" id="A0A7J6VZ00"/>
<comment type="caution">
    <text evidence="3">The sequence shown here is derived from an EMBL/GenBank/DDBJ whole genome shotgun (WGS) entry which is preliminary data.</text>
</comment>
<protein>
    <submittedName>
        <fullName evidence="3">Dehydrogenase/reductase SDR family member FEY</fullName>
    </submittedName>
</protein>
<dbReference type="InterPro" id="IPR036291">
    <property type="entry name" value="NAD(P)-bd_dom_sf"/>
</dbReference>
<organism evidence="3 4">
    <name type="scientific">Thalictrum thalictroides</name>
    <name type="common">Rue-anemone</name>
    <name type="synonym">Anemone thalictroides</name>
    <dbReference type="NCBI Taxonomy" id="46969"/>
    <lineage>
        <taxon>Eukaryota</taxon>
        <taxon>Viridiplantae</taxon>
        <taxon>Streptophyta</taxon>
        <taxon>Embryophyta</taxon>
        <taxon>Tracheophyta</taxon>
        <taxon>Spermatophyta</taxon>
        <taxon>Magnoliopsida</taxon>
        <taxon>Ranunculales</taxon>
        <taxon>Ranunculaceae</taxon>
        <taxon>Thalictroideae</taxon>
        <taxon>Thalictrum</taxon>
    </lineage>
</organism>
<comment type="similarity">
    <text evidence="1">Belongs to the short-chain dehydrogenases/reductases (SDR) family.</text>
</comment>
<sequence length="336" mass="37105">MAFKDNLILMSSWEVWKESVFQKLFTYHLPPASALLQSKDLSGLNVIVTGSTSGIGLHTAKEIAMAGANVTMACRNVKAAKEIASMWKEEVHNIRVLNVEVMELDLVSFSSVRQFADEWEQRDKPLHLLISNAGMLALGESEKFTSEGLEQHMHVNHVAPSLLTLLLLPSLLKAPSSRIIHVNSVVHHLGVVEPQYWNSKSDQSICSIEAYASSKLVHMMFLKSLASKLSDRNNASIQCIAVHPGAVCTNLNEGSKRKIFFMYDAAEGSRSPIFCATSDSVTENLVKGFAYYSCSCKPGKVAAKAEDLDACSVVWQKTLDILELKDDYLSQVLDKQ</sequence>
<dbReference type="Proteomes" id="UP000554482">
    <property type="component" value="Unassembled WGS sequence"/>
</dbReference>
<accession>A0A7J6VZ00</accession>
<name>A0A7J6VZ00_THATH</name>
<dbReference type="PRINTS" id="PR00081">
    <property type="entry name" value="GDHRDH"/>
</dbReference>
<keyword evidence="4" id="KW-1185">Reference proteome</keyword>
<dbReference type="Pfam" id="PF00106">
    <property type="entry name" value="adh_short"/>
    <property type="match status" value="1"/>
</dbReference>
<evidence type="ECO:0000256" key="2">
    <source>
        <dbReference type="ARBA" id="ARBA00023002"/>
    </source>
</evidence>
<dbReference type="SUPFAM" id="SSF51735">
    <property type="entry name" value="NAD(P)-binding Rossmann-fold domains"/>
    <property type="match status" value="1"/>
</dbReference>
<evidence type="ECO:0000313" key="3">
    <source>
        <dbReference type="EMBL" id="KAF5189917.1"/>
    </source>
</evidence>
<dbReference type="EMBL" id="JABWDY010024862">
    <property type="protein sequence ID" value="KAF5189917.1"/>
    <property type="molecule type" value="Genomic_DNA"/>
</dbReference>
<dbReference type="OrthoDB" id="191139at2759"/>